<reference evidence="1" key="1">
    <citation type="submission" date="2024-09" db="EMBL/GenBank/DDBJ databases">
        <title>Black Yeasts Isolated from many extreme environments.</title>
        <authorList>
            <person name="Coleine C."/>
            <person name="Stajich J.E."/>
            <person name="Selbmann L."/>
        </authorList>
    </citation>
    <scope>NUCLEOTIDE SEQUENCE</scope>
    <source>
        <strain evidence="1">CCFEE 5737</strain>
    </source>
</reference>
<protein>
    <submittedName>
        <fullName evidence="1">Uncharacterized protein</fullName>
    </submittedName>
</protein>
<dbReference type="Proteomes" id="UP001186974">
    <property type="component" value="Unassembled WGS sequence"/>
</dbReference>
<name>A0ACC3DDI8_9PEZI</name>
<sequence length="1437" mass="157331">MRTATHLPPPPEKEQDVAGVTNETSQTSLMEGASDHRGKAFERGSDSDNTPRSEMPPEESTSGGKSAGQSAEWEYFSPKPVRYTSAKLAAPAEDAYDLSPSQTPDITCQPPRQLHLDLPPHTQNLPLSLEHLERPGIITNISSSSTTSNATVRPSDFISLAPVPTPQYREYPHYPNQAYAALSSQIHPVKHVPPLLRARSSNPATHTSYATAAGVTSDQHHHHDPLATAASGRRTAGNSPSSTPGLFTPKSSPYRGNFRIEDAGYSSPFLHHTHVQVPKETHVADIDVDPISGRKLINQYEVIDELGRGVHGKVKLGRNLEDGMYVAIKIVERHSKKKRLGKNTSHEDKIKREIAILKKVRHPNIVSLMEVIDDPSLKKVYIVLEHVELGEVRWRVEGAKEIVKIEYRRIHREMQGISESDTVAVENEIILQEAERNRKRREHMRWERLRKHRSSHPEAWSIEFGGESGDDDSYDGSPHARRKKSDFELHHDSEEEAYQTAQRDFAAGAANPPPMTVGDESIAVEQSETAGRHSPLSGSVSSLPTLPEDREASTGLEGTMYGSYEPLIDRGRTPSVTSSYTSHSSYHPDEDELPDPFRYVPVMTLDGARNAFRDTVLGLEYLHYQGVIHRDIKPANLLQTKSHVTKISDFGVSYLGRESGYLPGIGDDTESDAPDADEAIELAKTVGTPAFYAPELCNTDPDADAPPISGQIDVWALGVTLYCLVYGRVPFHDNNTFVLMKSIAEDEVLLPRQRLRAVEEKISSRPSSHGRSYFQPMNSNKRTKHELAYEDIDEDLCDLLKRLLVKDPRRRIKLNEVKHHPWLLRGLPSPVAWLDQTDPSNQTQGRRIHVTKEDVADAVVPLNVVERLKSVGRRVAGALGIVSGRSSSSRKRAKSTATNDGGLSSTTSSSSTISQDGRRSSRVDESIYKALQASREIEHPLSQSVTASPDITERSQFFLGLSSRASSPGDDKQETFERQPTPAGHERPTRLDRTKSSAASSSKTVKLIDTGAGRGLGSGLSTFPALPSTPLAMDSVTPTNLGGIFGGAGRRLMNSVRSRDRSTASPGGHGRTKSIDRVSHHEDAHGEPSIAFSAAHAAGHVDPPEVLREGSSTSSAPSPVSSSAPSITSPEAIRAALPGTNISRHSSISSPSSRPRTATVGEESSPVQDSPSYFGIASSHLHPDDAANERRTAEEQFDRARDEMFRRRVRESEMDRAKPTSGAQAQPESVLGQERCPTSPDDDIFYQKQEEAANQQQEEHIPDPGNGDFSQLPPHQWVNSSSSEDQLASGLSQSTSNKSIPSVVSASSSVGPDDNPYIVSEKGEKDFSTDESDNTTTTARKLHSRNDDYDAGYIGDDAPEIDQEEDSVSEDDSDSEEDFIIMGSTKTKTQKARSNSITVAQLTRPRPLTGSSSIKSTRSGSNNTMKKVRSHSDSEGD</sequence>
<evidence type="ECO:0000313" key="1">
    <source>
        <dbReference type="EMBL" id="KAK3065611.1"/>
    </source>
</evidence>
<dbReference type="EMBL" id="JAWDJW010006334">
    <property type="protein sequence ID" value="KAK3065611.1"/>
    <property type="molecule type" value="Genomic_DNA"/>
</dbReference>
<keyword evidence="2" id="KW-1185">Reference proteome</keyword>
<evidence type="ECO:0000313" key="2">
    <source>
        <dbReference type="Proteomes" id="UP001186974"/>
    </source>
</evidence>
<accession>A0ACC3DDI8</accession>
<organism evidence="1 2">
    <name type="scientific">Coniosporium uncinatum</name>
    <dbReference type="NCBI Taxonomy" id="93489"/>
    <lineage>
        <taxon>Eukaryota</taxon>
        <taxon>Fungi</taxon>
        <taxon>Dikarya</taxon>
        <taxon>Ascomycota</taxon>
        <taxon>Pezizomycotina</taxon>
        <taxon>Dothideomycetes</taxon>
        <taxon>Dothideomycetes incertae sedis</taxon>
        <taxon>Coniosporium</taxon>
    </lineage>
</organism>
<gene>
    <name evidence="1" type="ORF">LTS18_000088</name>
</gene>
<proteinExistence type="predicted"/>
<comment type="caution">
    <text evidence="1">The sequence shown here is derived from an EMBL/GenBank/DDBJ whole genome shotgun (WGS) entry which is preliminary data.</text>
</comment>